<organism evidence="1 2">
    <name type="scientific">Corchorus capsularis</name>
    <name type="common">Jute</name>
    <dbReference type="NCBI Taxonomy" id="210143"/>
    <lineage>
        <taxon>Eukaryota</taxon>
        <taxon>Viridiplantae</taxon>
        <taxon>Streptophyta</taxon>
        <taxon>Embryophyta</taxon>
        <taxon>Tracheophyta</taxon>
        <taxon>Spermatophyta</taxon>
        <taxon>Magnoliopsida</taxon>
        <taxon>eudicotyledons</taxon>
        <taxon>Gunneridae</taxon>
        <taxon>Pentapetalae</taxon>
        <taxon>rosids</taxon>
        <taxon>malvids</taxon>
        <taxon>Malvales</taxon>
        <taxon>Malvaceae</taxon>
        <taxon>Grewioideae</taxon>
        <taxon>Apeibeae</taxon>
        <taxon>Corchorus</taxon>
    </lineage>
</organism>
<accession>A0A1R3GCK9</accession>
<dbReference type="OrthoDB" id="10473737at2759"/>
<comment type="caution">
    <text evidence="1">The sequence shown here is derived from an EMBL/GenBank/DDBJ whole genome shotgun (WGS) entry which is preliminary data.</text>
</comment>
<evidence type="ECO:0000313" key="1">
    <source>
        <dbReference type="EMBL" id="OMO55796.1"/>
    </source>
</evidence>
<protein>
    <submittedName>
        <fullName evidence="1">Uncharacterized protein</fullName>
    </submittedName>
</protein>
<dbReference type="EMBL" id="AWWV01014567">
    <property type="protein sequence ID" value="OMO55796.1"/>
    <property type="molecule type" value="Genomic_DNA"/>
</dbReference>
<reference evidence="1 2" key="1">
    <citation type="submission" date="2013-09" db="EMBL/GenBank/DDBJ databases">
        <title>Corchorus capsularis genome sequencing.</title>
        <authorList>
            <person name="Alam M."/>
            <person name="Haque M.S."/>
            <person name="Islam M.S."/>
            <person name="Emdad E.M."/>
            <person name="Islam M.M."/>
            <person name="Ahmed B."/>
            <person name="Halim A."/>
            <person name="Hossen Q.M.M."/>
            <person name="Hossain M.Z."/>
            <person name="Ahmed R."/>
            <person name="Khan M.M."/>
            <person name="Islam R."/>
            <person name="Rashid M.M."/>
            <person name="Khan S.A."/>
            <person name="Rahman M.S."/>
            <person name="Alam M."/>
        </authorList>
    </citation>
    <scope>NUCLEOTIDE SEQUENCE [LARGE SCALE GENOMIC DNA]</scope>
    <source>
        <strain evidence="2">cv. CVL-1</strain>
        <tissue evidence="1">Whole seedling</tissue>
    </source>
</reference>
<name>A0A1R3GCK9_COCAP</name>
<evidence type="ECO:0000313" key="2">
    <source>
        <dbReference type="Proteomes" id="UP000188268"/>
    </source>
</evidence>
<gene>
    <name evidence="1" type="ORF">CCACVL1_26991</name>
</gene>
<dbReference type="AlphaFoldDB" id="A0A1R3GCK9"/>
<sequence length="513" mass="56122">MPPEVDFAEALVALTAQIQDLKTKLEVQASSIVDLQIRAAQLDKSPASPLLPPLPPTPSLSAISMANSDIDGIQQTLKTMAASFDALVLVAEGCEDLAAHVGGLSQATVALPLLVFIGFRPGGIASSNLNTKSCAIQLFDKIPKTAIAFNMPPVSKMQDHCLPTEYENAKPKFIWPQQVTTIEQINDVDFIGVSLYLEPLVANSIHCFLLTRQSDVVVIMNDVILLVVIAVDDVNSLSTIKENLDIMREKHPLVFIGFRPGLFLAQPSRFIFAQIPSMSLVSTIRMFVSFCGCSSIFQALRVLNAMDEQLRVAWSVLITAYVQHSSYDKAFHMFKKKNSLGIQSNELQQTVKGRQLGWLGMISAARRTIWFGVQAICKALGQLVCQLATAIHISRKPNATPTIARSLQQKKMQSQAYLHHIQKGLGTYCSVALNPFNLEDKVVVKGKAMLRARVQPQPSPSSLTSSGPIAAILHTFSEIAPSNIAGRNIGRIRAALLRINAIHIYDKDGQFEM</sequence>
<dbReference type="Proteomes" id="UP000188268">
    <property type="component" value="Unassembled WGS sequence"/>
</dbReference>
<keyword evidence="2" id="KW-1185">Reference proteome</keyword>
<proteinExistence type="predicted"/>
<dbReference type="Gramene" id="OMO55796">
    <property type="protein sequence ID" value="OMO55796"/>
    <property type="gene ID" value="CCACVL1_26991"/>
</dbReference>